<keyword evidence="3" id="KW-0418">Kinase</keyword>
<dbReference type="GO" id="GO:0005524">
    <property type="term" value="F:ATP binding"/>
    <property type="evidence" value="ECO:0007669"/>
    <property type="project" value="UniProtKB-KW"/>
</dbReference>
<feature type="domain" description="Protein kinase" evidence="5">
    <location>
        <begin position="77"/>
        <end position="369"/>
    </location>
</feature>
<dbReference type="SMART" id="SM00220">
    <property type="entry name" value="S_TKc"/>
    <property type="match status" value="1"/>
</dbReference>
<organism evidence="6 7">
    <name type="scientific">Legionella maioricensis</name>
    <dbReference type="NCBI Taxonomy" id="2896528"/>
    <lineage>
        <taxon>Bacteria</taxon>
        <taxon>Pseudomonadati</taxon>
        <taxon>Pseudomonadota</taxon>
        <taxon>Gammaproteobacteria</taxon>
        <taxon>Legionellales</taxon>
        <taxon>Legionellaceae</taxon>
        <taxon>Legionella</taxon>
    </lineage>
</organism>
<evidence type="ECO:0000256" key="3">
    <source>
        <dbReference type="ARBA" id="ARBA00022777"/>
    </source>
</evidence>
<dbReference type="Pfam" id="PF00069">
    <property type="entry name" value="Pkinase"/>
    <property type="match status" value="1"/>
</dbReference>
<evidence type="ECO:0000256" key="4">
    <source>
        <dbReference type="ARBA" id="ARBA00022840"/>
    </source>
</evidence>
<dbReference type="InterPro" id="IPR050660">
    <property type="entry name" value="NEK_Ser/Thr_kinase"/>
</dbReference>
<gene>
    <name evidence="6" type="ORF">LOX96_11735</name>
</gene>
<reference evidence="6" key="1">
    <citation type="submission" date="2021-11" db="EMBL/GenBank/DDBJ databases">
        <title>Legionella maioricencis sp. nov., a new species isolated from hot water samples in Mallorca.</title>
        <authorList>
            <person name="Crespi S."/>
            <person name="Drasar V."/>
            <person name="Salva-Serra F."/>
            <person name="Jaen-Luchoro D."/>
            <person name="Pineiro-Iglesias B."/>
            <person name="Aliaga F."/>
            <person name="Fernandez-Juarez V."/>
            <person name="Coll G."/>
            <person name="Moore E.R.B."/>
            <person name="Bennasar-Figueras A."/>
        </authorList>
    </citation>
    <scope>NUCLEOTIDE SEQUENCE</scope>
    <source>
        <strain evidence="6">HCPI-6</strain>
    </source>
</reference>
<evidence type="ECO:0000256" key="2">
    <source>
        <dbReference type="ARBA" id="ARBA00022741"/>
    </source>
</evidence>
<proteinExistence type="predicted"/>
<dbReference type="InterPro" id="IPR011009">
    <property type="entry name" value="Kinase-like_dom_sf"/>
</dbReference>
<dbReference type="PANTHER" id="PTHR43671">
    <property type="entry name" value="SERINE/THREONINE-PROTEIN KINASE NEK"/>
    <property type="match status" value="1"/>
</dbReference>
<keyword evidence="4" id="KW-0067">ATP-binding</keyword>
<dbReference type="GO" id="GO:0004674">
    <property type="term" value="F:protein serine/threonine kinase activity"/>
    <property type="evidence" value="ECO:0007669"/>
    <property type="project" value="TreeGrafter"/>
</dbReference>
<comment type="caution">
    <text evidence="6">The sequence shown here is derived from an EMBL/GenBank/DDBJ whole genome shotgun (WGS) entry which is preliminary data.</text>
</comment>
<sequence length="884" mass="101835">MPKVQLLNPTLSKNIPTVVALMKSEHGTNPGRLHAYEVYTLDDGMGGESSFALTLPVFQFIDNSDPDLKSPEYRLDIVEPTAEDGGQFGCILSVVKSIISNHGEPVFDPKGGYVVKEIYANQNGLPDKPNKPNWFVRAANREHYLGSHLPTLGMRYGLIKEERASYLHMNRAPGFPLHIYVNKLSGEQFLSLACALLEDIPQQIHQTVRSGKHEGKIIVHCDLKSQNIMAEWKENKWTVTAVDMGFAKTTMKDDSYRTSYCHGNMLVWDSKMLLAALSHTPITYNTQTDLYALYVTIAELAGAPSRDSLNNKEMLADLKKPNLAGIFDRMDFDPSTKQQLTHLIERMLCDDREQRISREEALNEFKEVLIHVQKNNSELSANSTSSASIPVQPEKKQGVTAEELKNWVEQPLDSIIAQKELEGQSKRTTLRQWIKHFRELRFRTSKEEMERFNTLSAKQSPAIKSRYIYNLIRFDLFREYDTNACVRLLLRNEQVTTPLREFYPLPLAWHKFFDMYLNQLPIQLTTEDVSFCEEMREFKRNVSDILNTSIQDNKASLLWNMNEALKRQADMPFDQWVKQLPSFARSFNQQYACMGHISKLYLQLNKVFSLKENFSQEFNTWAQRICDNAINGKFPSDVDEYFDRYHILASLLINFSSFKEKPHPLFKAFPVLNQSAFSPQAIEESIKNLDWNNVQAVMDLSKKLSLLMTLLEVYYHLYDTEHPYPHKDYPKVMQTNEELLKKLISQNPPEEEFIAELEGILNYCRVITELDHFVEDCNLYGNIVMAFSLLMNGDKSKVLQLEAMIENSSERALVKLNQGLKPLLSLKPDEQLNERLFAEITRFFAFPLRYHPTASKFSPHNNLFQSVVSASKAEDDDLKFNLSL</sequence>
<keyword evidence="1" id="KW-0808">Transferase</keyword>
<keyword evidence="2" id="KW-0547">Nucleotide-binding</keyword>
<dbReference type="EMBL" id="JAJKBJ010000014">
    <property type="protein sequence ID" value="MCL9684767.1"/>
    <property type="molecule type" value="Genomic_DNA"/>
</dbReference>
<dbReference type="Proteomes" id="UP001139721">
    <property type="component" value="Unassembled WGS sequence"/>
</dbReference>
<keyword evidence="7" id="KW-1185">Reference proteome</keyword>
<dbReference type="AlphaFoldDB" id="A0A9X2D1W4"/>
<evidence type="ECO:0000259" key="5">
    <source>
        <dbReference type="PROSITE" id="PS50011"/>
    </source>
</evidence>
<evidence type="ECO:0000313" key="7">
    <source>
        <dbReference type="Proteomes" id="UP001139721"/>
    </source>
</evidence>
<dbReference type="PANTHER" id="PTHR43671:SF85">
    <property type="entry name" value="KINASE, PUTATIVE-RELATED"/>
    <property type="match status" value="1"/>
</dbReference>
<evidence type="ECO:0000313" key="6">
    <source>
        <dbReference type="EMBL" id="MCL9684767.1"/>
    </source>
</evidence>
<dbReference type="Gene3D" id="1.10.510.10">
    <property type="entry name" value="Transferase(Phosphotransferase) domain 1"/>
    <property type="match status" value="1"/>
</dbReference>
<dbReference type="RefSeq" id="WP_250422036.1">
    <property type="nucleotide sequence ID" value="NZ_JAJKBJ010000014.1"/>
</dbReference>
<dbReference type="InterPro" id="IPR000719">
    <property type="entry name" value="Prot_kinase_dom"/>
</dbReference>
<accession>A0A9X2D1W4</accession>
<protein>
    <recommendedName>
        <fullName evidence="5">Protein kinase domain-containing protein</fullName>
    </recommendedName>
</protein>
<dbReference type="SUPFAM" id="SSF56112">
    <property type="entry name" value="Protein kinase-like (PK-like)"/>
    <property type="match status" value="1"/>
</dbReference>
<dbReference type="PROSITE" id="PS50011">
    <property type="entry name" value="PROTEIN_KINASE_DOM"/>
    <property type="match status" value="1"/>
</dbReference>
<evidence type="ECO:0000256" key="1">
    <source>
        <dbReference type="ARBA" id="ARBA00022679"/>
    </source>
</evidence>
<name>A0A9X2D1W4_9GAMM</name>